<feature type="compositionally biased region" description="Polar residues" evidence="1">
    <location>
        <begin position="139"/>
        <end position="165"/>
    </location>
</feature>
<reference evidence="2 3" key="1">
    <citation type="submission" date="2015-08" db="EMBL/GenBank/DDBJ databases">
        <title>Next Generation Sequencing and Analysis of the Genome of Puccinia sorghi L Schw, the Causal Agent of Maize Common Rust.</title>
        <authorList>
            <person name="Rochi L."/>
            <person name="Burguener G."/>
            <person name="Darino M."/>
            <person name="Turjanski A."/>
            <person name="Kreff E."/>
            <person name="Dieguez M.J."/>
            <person name="Sacco F."/>
        </authorList>
    </citation>
    <scope>NUCLEOTIDE SEQUENCE [LARGE SCALE GENOMIC DNA]</scope>
    <source>
        <strain evidence="2 3">RO10H11247</strain>
    </source>
</reference>
<accession>A0A0L6VIW2</accession>
<protein>
    <submittedName>
        <fullName evidence="2">Uncharacterized protein</fullName>
    </submittedName>
</protein>
<evidence type="ECO:0000313" key="3">
    <source>
        <dbReference type="Proteomes" id="UP000037035"/>
    </source>
</evidence>
<name>A0A0L6VIW2_9BASI</name>
<dbReference type="Proteomes" id="UP000037035">
    <property type="component" value="Unassembled WGS sequence"/>
</dbReference>
<evidence type="ECO:0000256" key="1">
    <source>
        <dbReference type="SAM" id="MobiDB-lite"/>
    </source>
</evidence>
<keyword evidence="3" id="KW-1185">Reference proteome</keyword>
<dbReference type="AlphaFoldDB" id="A0A0L6VIW2"/>
<sequence>MADQHIIPLCEPSPVDNINPRLPRVGDRFESWDDFRTWSRRAAEVRGFTLSQSQSKGSSGTIVLRCSRFKEPGTVGQKMAENGCEVVFKVMKARNGLEGFEVVHAVEEHNHPFGPDIPVGHRPGTTLSGQPPKRKKPKISQSGANSDVGTSHSHNTATPPASSSKPFLFDPYTGKPIRSSVTPIPTTNTPSPPAPTHLQPSNKTIPPPPLQSLPRAPSSLSGTPRSHSSRAGSRAAANYPPVIPTQLPVETTYPSAATHTIPSHQNPALSGGNQTPNNTQMTQQLKHYPPLSIRLSLKAQTSITEFLASLSPALAPYGVHFKWQGVHSPHDLLALIHSHGEQELELLLDEIDTCGIGAKGEGLSLDEKSLIIRGLRKLGVMHTKS</sequence>
<evidence type="ECO:0000313" key="2">
    <source>
        <dbReference type="EMBL" id="KNZ60497.1"/>
    </source>
</evidence>
<dbReference type="OrthoDB" id="2500878at2759"/>
<dbReference type="VEuPathDB" id="FungiDB:VP01_1545g4"/>
<gene>
    <name evidence="2" type="ORF">VP01_1545g4</name>
</gene>
<dbReference type="EMBL" id="LAVV01006064">
    <property type="protein sequence ID" value="KNZ60497.1"/>
    <property type="molecule type" value="Genomic_DNA"/>
</dbReference>
<feature type="compositionally biased region" description="Low complexity" evidence="1">
    <location>
        <begin position="212"/>
        <end position="237"/>
    </location>
</feature>
<comment type="caution">
    <text evidence="2">The sequence shown here is derived from an EMBL/GenBank/DDBJ whole genome shotgun (WGS) entry which is preliminary data.</text>
</comment>
<proteinExistence type="predicted"/>
<organism evidence="2 3">
    <name type="scientific">Puccinia sorghi</name>
    <dbReference type="NCBI Taxonomy" id="27349"/>
    <lineage>
        <taxon>Eukaryota</taxon>
        <taxon>Fungi</taxon>
        <taxon>Dikarya</taxon>
        <taxon>Basidiomycota</taxon>
        <taxon>Pucciniomycotina</taxon>
        <taxon>Pucciniomycetes</taxon>
        <taxon>Pucciniales</taxon>
        <taxon>Pucciniaceae</taxon>
        <taxon>Puccinia</taxon>
    </lineage>
</organism>
<feature type="compositionally biased region" description="Polar residues" evidence="1">
    <location>
        <begin position="248"/>
        <end position="272"/>
    </location>
</feature>
<feature type="region of interest" description="Disordered" evidence="1">
    <location>
        <begin position="111"/>
        <end position="280"/>
    </location>
</feature>